<protein>
    <recommendedName>
        <fullName evidence="3">DUF2313 domain-containing protein</fullName>
    </recommendedName>
</protein>
<dbReference type="RefSeq" id="WP_239575088.1">
    <property type="nucleotide sequence ID" value="NZ_JAFBEC010000001.1"/>
</dbReference>
<evidence type="ECO:0000313" key="1">
    <source>
        <dbReference type="EMBL" id="MBM7631091.1"/>
    </source>
</evidence>
<sequence>MIRDLPTFMRGSSILNQVFNAEGRQFDKQGYRILDIHRQMNLETATWALDIYEREHGIRVDRRKPYEERRSVLRSRIRGTGLVSADMIKAVADSYTNGDVDVDFLGYILITFTSRIGRPPNLVDVTQALEDVVPAHLRIEYAFRYLTIGEISTRTIEEVQGMTLGKFAGGEAVGN</sequence>
<organism evidence="1 2">
    <name type="scientific">Geomicrobium sediminis</name>
    <dbReference type="NCBI Taxonomy" id="1347788"/>
    <lineage>
        <taxon>Bacteria</taxon>
        <taxon>Bacillati</taxon>
        <taxon>Bacillota</taxon>
        <taxon>Bacilli</taxon>
        <taxon>Bacillales</taxon>
        <taxon>Geomicrobium</taxon>
    </lineage>
</organism>
<reference evidence="1 2" key="1">
    <citation type="submission" date="2021-01" db="EMBL/GenBank/DDBJ databases">
        <title>Genomic Encyclopedia of Type Strains, Phase IV (KMG-IV): sequencing the most valuable type-strain genomes for metagenomic binning, comparative biology and taxonomic classification.</title>
        <authorList>
            <person name="Goeker M."/>
        </authorList>
    </citation>
    <scope>NUCLEOTIDE SEQUENCE [LARGE SCALE GENOMIC DNA]</scope>
    <source>
        <strain evidence="1 2">DSM 25540</strain>
    </source>
</reference>
<dbReference type="InterPro" id="IPR018755">
    <property type="entry name" value="Phage_Mu_Gp48"/>
</dbReference>
<evidence type="ECO:0008006" key="3">
    <source>
        <dbReference type="Google" id="ProtNLM"/>
    </source>
</evidence>
<dbReference type="Proteomes" id="UP000741863">
    <property type="component" value="Unassembled WGS sequence"/>
</dbReference>
<evidence type="ECO:0000313" key="2">
    <source>
        <dbReference type="Proteomes" id="UP000741863"/>
    </source>
</evidence>
<comment type="caution">
    <text evidence="1">The sequence shown here is derived from an EMBL/GenBank/DDBJ whole genome shotgun (WGS) entry which is preliminary data.</text>
</comment>
<gene>
    <name evidence="1" type="ORF">JOD17_000182</name>
</gene>
<keyword evidence="2" id="KW-1185">Reference proteome</keyword>
<dbReference type="EMBL" id="JAFBEC010000001">
    <property type="protein sequence ID" value="MBM7631091.1"/>
    <property type="molecule type" value="Genomic_DNA"/>
</dbReference>
<accession>A0ABS2P6X1</accession>
<proteinExistence type="predicted"/>
<dbReference type="Pfam" id="PF10076">
    <property type="entry name" value="Phage_Mu_Gp48"/>
    <property type="match status" value="1"/>
</dbReference>
<name>A0ABS2P6X1_9BACL</name>